<keyword evidence="5" id="KW-0698">rRNA processing</keyword>
<dbReference type="GO" id="GO:0030488">
    <property type="term" value="P:tRNA methylation"/>
    <property type="evidence" value="ECO:0007669"/>
    <property type="project" value="InterPro"/>
</dbReference>
<dbReference type="VEuPathDB" id="AmoebaDB:FDP41_000811"/>
<dbReference type="Pfam" id="PF21016">
    <property type="entry name" value="RlmN_N"/>
    <property type="match status" value="1"/>
</dbReference>
<keyword evidence="8" id="KW-0949">S-adenosyl-L-methionine</keyword>
<dbReference type="GO" id="GO:0046872">
    <property type="term" value="F:metal ion binding"/>
    <property type="evidence" value="ECO:0007669"/>
    <property type="project" value="UniProtKB-KW"/>
</dbReference>
<keyword evidence="6" id="KW-0489">Methyltransferase</keyword>
<dbReference type="AlphaFoldDB" id="A0A6A5CCW2"/>
<feature type="domain" description="Radical SAM core" evidence="14">
    <location>
        <begin position="221"/>
        <end position="467"/>
    </location>
</feature>
<evidence type="ECO:0000256" key="10">
    <source>
        <dbReference type="ARBA" id="ARBA00022723"/>
    </source>
</evidence>
<dbReference type="InterPro" id="IPR040072">
    <property type="entry name" value="Methyltransferase_A"/>
</dbReference>
<evidence type="ECO:0000256" key="9">
    <source>
        <dbReference type="ARBA" id="ARBA00022694"/>
    </source>
</evidence>
<keyword evidence="4" id="KW-0963">Cytoplasm</keyword>
<dbReference type="VEuPathDB" id="AmoebaDB:NfTy_032030"/>
<evidence type="ECO:0000313" key="16">
    <source>
        <dbReference type="Proteomes" id="UP000444721"/>
    </source>
</evidence>
<dbReference type="InterPro" id="IPR007197">
    <property type="entry name" value="rSAM"/>
</dbReference>
<dbReference type="VEuPathDB" id="AmoebaDB:NF0103100"/>
<dbReference type="PANTHER" id="PTHR30544">
    <property type="entry name" value="23S RRNA METHYLTRANSFERASE"/>
    <property type="match status" value="1"/>
</dbReference>
<evidence type="ECO:0000256" key="2">
    <source>
        <dbReference type="ARBA" id="ARBA00004496"/>
    </source>
</evidence>
<sequence>MFKCLSKQCFSHSSLAAVCSSPRIRQVGIFKQFEQNQSNRRSIIHRVNPSSSETSSICSATTFHPSLPSDNTTTRLMGMSKNEMKQLLEKTHPHIASSFRLDEIYKFMYKFGARNFDDITVLSKADRKSLSEFYSIDLVGNIEEEVLSKKDKHTRKFLFAFENPKFLKSENQQSAHATCKDHDADVDTKTISSSKKLTKQQKPFNKVEAVYIYHPPKATDYFGRGTVCLSSQVGCSLSCAFCRTGTTPIERNLLASEIVSQLVSIKHHLQDFPIYMNEDERKKATTEKSLVNNIVFMGEGEPLYNYKNVKKACEILSDGCGISKRKVIVSTSGVCNLIPDVVNELGVNLAISLHATTNELRDKLVPLNKIFPIEVLFDTIREKCFKNNTRHITFEYVMLDHVNDFIDDAQRLVHLVKDIPCSVNLIAFNEWEGSGFKCSPNERIEDFSKFLYRHGINAPIRYSKGQDILGACGQLKNRNENKESVVLQKKVATTLKTSI</sequence>
<evidence type="ECO:0000256" key="12">
    <source>
        <dbReference type="ARBA" id="ARBA00023014"/>
    </source>
</evidence>
<dbReference type="GO" id="GO:0005737">
    <property type="term" value="C:cytoplasm"/>
    <property type="evidence" value="ECO:0007669"/>
    <property type="project" value="UniProtKB-SubCell"/>
</dbReference>
<evidence type="ECO:0000256" key="6">
    <source>
        <dbReference type="ARBA" id="ARBA00022603"/>
    </source>
</evidence>
<dbReference type="NCBIfam" id="TIGR00048">
    <property type="entry name" value="rRNA_mod_RlmN"/>
    <property type="match status" value="1"/>
</dbReference>
<evidence type="ECO:0000256" key="8">
    <source>
        <dbReference type="ARBA" id="ARBA00022691"/>
    </source>
</evidence>
<dbReference type="InterPro" id="IPR048641">
    <property type="entry name" value="RlmN_N"/>
</dbReference>
<keyword evidence="3" id="KW-0004">4Fe-4S</keyword>
<accession>A0A6A5CCW2</accession>
<dbReference type="InterPro" id="IPR027492">
    <property type="entry name" value="RNA_MTrfase_RlmN"/>
</dbReference>
<dbReference type="GO" id="GO:0051539">
    <property type="term" value="F:4 iron, 4 sulfur cluster binding"/>
    <property type="evidence" value="ECO:0007669"/>
    <property type="project" value="UniProtKB-KW"/>
</dbReference>
<dbReference type="InterPro" id="IPR013785">
    <property type="entry name" value="Aldolase_TIM"/>
</dbReference>
<dbReference type="PROSITE" id="PS51918">
    <property type="entry name" value="RADICAL_SAM"/>
    <property type="match status" value="1"/>
</dbReference>
<evidence type="ECO:0000256" key="5">
    <source>
        <dbReference type="ARBA" id="ARBA00022552"/>
    </source>
</evidence>
<dbReference type="InterPro" id="IPR058240">
    <property type="entry name" value="rSAM_sf"/>
</dbReference>
<organism evidence="15 16">
    <name type="scientific">Naegleria fowleri</name>
    <name type="common">Brain eating amoeba</name>
    <dbReference type="NCBI Taxonomy" id="5763"/>
    <lineage>
        <taxon>Eukaryota</taxon>
        <taxon>Discoba</taxon>
        <taxon>Heterolobosea</taxon>
        <taxon>Tetramitia</taxon>
        <taxon>Eutetramitia</taxon>
        <taxon>Vahlkampfiidae</taxon>
        <taxon>Naegleria</taxon>
    </lineage>
</organism>
<keyword evidence="12" id="KW-0411">Iron-sulfur</keyword>
<evidence type="ECO:0000313" key="15">
    <source>
        <dbReference type="EMBL" id="KAF0984912.1"/>
    </source>
</evidence>
<reference evidence="15 16" key="1">
    <citation type="journal article" date="2019" name="Sci. Rep.">
        <title>Nanopore sequencing improves the draft genome of the human pathogenic amoeba Naegleria fowleri.</title>
        <authorList>
            <person name="Liechti N."/>
            <person name="Schurch N."/>
            <person name="Bruggmann R."/>
            <person name="Wittwer M."/>
        </authorList>
    </citation>
    <scope>NUCLEOTIDE SEQUENCE [LARGE SCALE GENOMIC DNA]</scope>
    <source>
        <strain evidence="15 16">ATCC 30894</strain>
    </source>
</reference>
<comment type="cofactor">
    <cofactor evidence="1">
        <name>[4Fe-4S] cluster</name>
        <dbReference type="ChEBI" id="CHEBI:49883"/>
    </cofactor>
</comment>
<proteinExistence type="predicted"/>
<dbReference type="GeneID" id="68108029"/>
<keyword evidence="10" id="KW-0479">Metal-binding</keyword>
<name>A0A6A5CCW2_NAEFO</name>
<keyword evidence="13" id="KW-0496">Mitochondrion</keyword>
<dbReference type="PANTHER" id="PTHR30544:SF5">
    <property type="entry name" value="RADICAL SAM CORE DOMAIN-CONTAINING PROTEIN"/>
    <property type="match status" value="1"/>
</dbReference>
<dbReference type="SUPFAM" id="SSF102114">
    <property type="entry name" value="Radical SAM enzymes"/>
    <property type="match status" value="1"/>
</dbReference>
<evidence type="ECO:0000256" key="11">
    <source>
        <dbReference type="ARBA" id="ARBA00023004"/>
    </source>
</evidence>
<protein>
    <recommendedName>
        <fullName evidence="14">Radical SAM core domain-containing protein</fullName>
    </recommendedName>
</protein>
<evidence type="ECO:0000259" key="14">
    <source>
        <dbReference type="PROSITE" id="PS51918"/>
    </source>
</evidence>
<gene>
    <name evidence="15" type="ORF">FDP41_000811</name>
</gene>
<dbReference type="Pfam" id="PF04055">
    <property type="entry name" value="Radical_SAM"/>
    <property type="match status" value="1"/>
</dbReference>
<dbReference type="RefSeq" id="XP_044569625.1">
    <property type="nucleotide sequence ID" value="XM_044711928.1"/>
</dbReference>
<dbReference type="EMBL" id="VFQX01000002">
    <property type="protein sequence ID" value="KAF0984912.1"/>
    <property type="molecule type" value="Genomic_DNA"/>
</dbReference>
<dbReference type="InterPro" id="IPR004383">
    <property type="entry name" value="rRNA_lsu_MTrfase_RlmN/Cfr"/>
</dbReference>
<evidence type="ECO:0000256" key="3">
    <source>
        <dbReference type="ARBA" id="ARBA00022485"/>
    </source>
</evidence>
<evidence type="ECO:0000256" key="1">
    <source>
        <dbReference type="ARBA" id="ARBA00001966"/>
    </source>
</evidence>
<dbReference type="Proteomes" id="UP000444721">
    <property type="component" value="Unassembled WGS sequence"/>
</dbReference>
<dbReference type="GO" id="GO:0070475">
    <property type="term" value="P:rRNA base methylation"/>
    <property type="evidence" value="ECO:0007669"/>
    <property type="project" value="InterPro"/>
</dbReference>
<keyword evidence="9" id="KW-0819">tRNA processing</keyword>
<evidence type="ECO:0000256" key="4">
    <source>
        <dbReference type="ARBA" id="ARBA00022490"/>
    </source>
</evidence>
<keyword evidence="16" id="KW-1185">Reference proteome</keyword>
<comment type="subcellular location">
    <subcellularLocation>
        <location evidence="2">Cytoplasm</location>
    </subcellularLocation>
</comment>
<comment type="caution">
    <text evidence="15">The sequence shown here is derived from an EMBL/GenBank/DDBJ whole genome shotgun (WGS) entry which is preliminary data.</text>
</comment>
<dbReference type="OMA" id="RHITFEY"/>
<keyword evidence="7" id="KW-0808">Transferase</keyword>
<evidence type="ECO:0000256" key="7">
    <source>
        <dbReference type="ARBA" id="ARBA00022679"/>
    </source>
</evidence>
<keyword evidence="11" id="KW-0408">Iron</keyword>
<dbReference type="SFLD" id="SFLDS00029">
    <property type="entry name" value="Radical_SAM"/>
    <property type="match status" value="1"/>
</dbReference>
<dbReference type="GO" id="GO:0008173">
    <property type="term" value="F:RNA methyltransferase activity"/>
    <property type="evidence" value="ECO:0007669"/>
    <property type="project" value="InterPro"/>
</dbReference>
<evidence type="ECO:0000256" key="13">
    <source>
        <dbReference type="ARBA" id="ARBA00023128"/>
    </source>
</evidence>
<dbReference type="SFLD" id="SFLDG01062">
    <property type="entry name" value="methyltransferase_(Class_A)"/>
    <property type="match status" value="1"/>
</dbReference>
<dbReference type="OrthoDB" id="538249at2759"/>
<dbReference type="SFLD" id="SFLDF00275">
    <property type="entry name" value="adenosine_C2_methyltransferase"/>
    <property type="match status" value="1"/>
</dbReference>
<dbReference type="Gene3D" id="1.10.150.530">
    <property type="match status" value="1"/>
</dbReference>
<dbReference type="Gene3D" id="3.20.20.70">
    <property type="entry name" value="Aldolase class I"/>
    <property type="match status" value="1"/>
</dbReference>